<name>A0A1I2MJZ4_9ACTN</name>
<organism evidence="1 2">
    <name type="scientific">Actinacidiphila alni</name>
    <dbReference type="NCBI Taxonomy" id="380248"/>
    <lineage>
        <taxon>Bacteria</taxon>
        <taxon>Bacillati</taxon>
        <taxon>Actinomycetota</taxon>
        <taxon>Actinomycetes</taxon>
        <taxon>Kitasatosporales</taxon>
        <taxon>Streptomycetaceae</taxon>
        <taxon>Actinacidiphila</taxon>
    </lineage>
</organism>
<dbReference type="AlphaFoldDB" id="A0A1I2MJZ4"/>
<evidence type="ECO:0000313" key="2">
    <source>
        <dbReference type="Proteomes" id="UP000199323"/>
    </source>
</evidence>
<accession>A0A1I2MJZ4</accession>
<sequence>MLRVGGRVVVRTTFRERLDALVYDFWPQLRAIDERRFPGEEEMVCDFVSAGFTLDEVTSFTQPVAANLVEYQARLVSRPQSKFTHLTDEEFHRGLDRLEAAARSEALGEPRPVLERYDVAVFSRS</sequence>
<proteinExistence type="predicted"/>
<dbReference type="Gene3D" id="3.40.50.150">
    <property type="entry name" value="Vaccinia Virus protein VP39"/>
    <property type="match status" value="1"/>
</dbReference>
<evidence type="ECO:0000313" key="1">
    <source>
        <dbReference type="EMBL" id="SFF91368.1"/>
    </source>
</evidence>
<dbReference type="InterPro" id="IPR029063">
    <property type="entry name" value="SAM-dependent_MTases_sf"/>
</dbReference>
<dbReference type="SUPFAM" id="SSF53335">
    <property type="entry name" value="S-adenosyl-L-methionine-dependent methyltransferases"/>
    <property type="match status" value="1"/>
</dbReference>
<gene>
    <name evidence="1" type="ORF">SAMN05216251_1376</name>
</gene>
<protein>
    <submittedName>
        <fullName evidence="1">Uncharacterized protein</fullName>
    </submittedName>
</protein>
<dbReference type="EMBL" id="FONG01000037">
    <property type="protein sequence ID" value="SFF91368.1"/>
    <property type="molecule type" value="Genomic_DNA"/>
</dbReference>
<keyword evidence="2" id="KW-1185">Reference proteome</keyword>
<dbReference type="STRING" id="380248.SAMN05216251_1376"/>
<dbReference type="Proteomes" id="UP000199323">
    <property type="component" value="Unassembled WGS sequence"/>
</dbReference>
<dbReference type="OrthoDB" id="9805171at2"/>
<reference evidence="1 2" key="1">
    <citation type="submission" date="2016-10" db="EMBL/GenBank/DDBJ databases">
        <authorList>
            <person name="de Groot N.N."/>
        </authorList>
    </citation>
    <scope>NUCLEOTIDE SEQUENCE [LARGE SCALE GENOMIC DNA]</scope>
    <source>
        <strain evidence="1 2">CGMCC 4.3510</strain>
    </source>
</reference>